<dbReference type="Proteomes" id="UP000011082">
    <property type="component" value="Unassembled WGS sequence"/>
</dbReference>
<proteinExistence type="predicted"/>
<dbReference type="Pfam" id="PF08743">
    <property type="entry name" value="Nse4_C"/>
    <property type="match status" value="1"/>
</dbReference>
<dbReference type="HOGENOM" id="CLU_1125256_0_0_1"/>
<name>L2GKK2_VITCO</name>
<evidence type="ECO:0000313" key="3">
    <source>
        <dbReference type="Proteomes" id="UP000011082"/>
    </source>
</evidence>
<reference evidence="3" key="1">
    <citation type="submission" date="2011-05" db="EMBL/GenBank/DDBJ databases">
        <title>The genome sequence of Vittaforma corneae strain ATCC 50505.</title>
        <authorList>
            <consortium name="The Broad Institute Genome Sequencing Platform"/>
            <person name="Cuomo C."/>
            <person name="Didier E."/>
            <person name="Bowers L."/>
            <person name="Young S.K."/>
            <person name="Zeng Q."/>
            <person name="Gargeya S."/>
            <person name="Fitzgerald M."/>
            <person name="Haas B."/>
            <person name="Abouelleil A."/>
            <person name="Alvarado L."/>
            <person name="Arachchi H.M."/>
            <person name="Berlin A."/>
            <person name="Chapman S.B."/>
            <person name="Gearin G."/>
            <person name="Goldberg J."/>
            <person name="Griggs A."/>
            <person name="Gujja S."/>
            <person name="Hansen M."/>
            <person name="Heiman D."/>
            <person name="Howarth C."/>
            <person name="Larimer J."/>
            <person name="Lui A."/>
            <person name="MacDonald P.J.P."/>
            <person name="McCowen C."/>
            <person name="Montmayeur A."/>
            <person name="Murphy C."/>
            <person name="Neiman D."/>
            <person name="Pearson M."/>
            <person name="Priest M."/>
            <person name="Roberts A."/>
            <person name="Saif S."/>
            <person name="Shea T."/>
            <person name="Sisk P."/>
            <person name="Stolte C."/>
            <person name="Sykes S."/>
            <person name="Wortman J."/>
            <person name="Nusbaum C."/>
            <person name="Birren B."/>
        </authorList>
    </citation>
    <scope>NUCLEOTIDE SEQUENCE [LARGE SCALE GENOMIC DNA]</scope>
    <source>
        <strain evidence="3">ATCC 50505</strain>
    </source>
</reference>
<keyword evidence="3" id="KW-1185">Reference proteome</keyword>
<dbReference type="RefSeq" id="XP_007604964.1">
    <property type="nucleotide sequence ID" value="XM_007604902.1"/>
</dbReference>
<evidence type="ECO:0000259" key="1">
    <source>
        <dbReference type="Pfam" id="PF08743"/>
    </source>
</evidence>
<evidence type="ECO:0000313" key="2">
    <source>
        <dbReference type="EMBL" id="ELA41413.1"/>
    </source>
</evidence>
<gene>
    <name evidence="2" type="ORF">VICG_01518</name>
</gene>
<dbReference type="STRING" id="993615.L2GKK2"/>
<dbReference type="GeneID" id="19882229"/>
<dbReference type="InterPro" id="IPR014854">
    <property type="entry name" value="Nse4_C"/>
</dbReference>
<sequence>MENISNKNIMIPSTYFEIFEFINENKQCILDDWTILFEILKKLDELLKSASCMSDLHKDTSIILETIKLQQDILLKEVRNELTLERLIQMAESEFLDDFFIFVKSNSQAMVFIDRLIFNYTAQPSIVRRERTIYDQAKGFTLMPKTLDQIDDVAETNAILQDIRNEVLKKDKVEFFNLIIDLNSYSKTVINAFNLALAIRMKLISLKMVDDVLFAMPYNSTSEEELGHSILEITPAQYEKVKSRLLL</sequence>
<dbReference type="AlphaFoldDB" id="L2GKK2"/>
<accession>L2GKK2</accession>
<dbReference type="OMA" id="RGAYFPP"/>
<protein>
    <recommendedName>
        <fullName evidence="1">Non-structural maintenance of chromosome element 4 C-terminal domain-containing protein</fullName>
    </recommendedName>
</protein>
<dbReference type="OrthoDB" id="361242at2759"/>
<feature type="domain" description="Non-structural maintenance of chromosome element 4 C-terminal" evidence="1">
    <location>
        <begin position="173"/>
        <end position="243"/>
    </location>
</feature>
<dbReference type="VEuPathDB" id="MicrosporidiaDB:VICG_01518"/>
<organism evidence="2 3">
    <name type="scientific">Vittaforma corneae (strain ATCC 50505)</name>
    <name type="common">Microsporidian parasite</name>
    <name type="synonym">Nosema corneum</name>
    <dbReference type="NCBI Taxonomy" id="993615"/>
    <lineage>
        <taxon>Eukaryota</taxon>
        <taxon>Fungi</taxon>
        <taxon>Fungi incertae sedis</taxon>
        <taxon>Microsporidia</taxon>
        <taxon>Nosematidae</taxon>
        <taxon>Vittaforma</taxon>
    </lineage>
</organism>
<dbReference type="InParanoid" id="L2GKK2"/>
<dbReference type="EMBL" id="JH370144">
    <property type="protein sequence ID" value="ELA41413.1"/>
    <property type="molecule type" value="Genomic_DNA"/>
</dbReference>